<evidence type="ECO:0000313" key="3">
    <source>
        <dbReference type="Proteomes" id="UP001633002"/>
    </source>
</evidence>
<feature type="region of interest" description="Disordered" evidence="1">
    <location>
        <begin position="73"/>
        <end position="203"/>
    </location>
</feature>
<reference evidence="2 3" key="1">
    <citation type="submission" date="2024-09" db="EMBL/GenBank/DDBJ databases">
        <title>Chromosome-scale assembly of Riccia sorocarpa.</title>
        <authorList>
            <person name="Paukszto L."/>
        </authorList>
    </citation>
    <scope>NUCLEOTIDE SEQUENCE [LARGE SCALE GENOMIC DNA]</scope>
    <source>
        <strain evidence="2">LP-2024</strain>
        <tissue evidence="2">Aerial parts of the thallus</tissue>
    </source>
</reference>
<keyword evidence="3" id="KW-1185">Reference proteome</keyword>
<feature type="compositionally biased region" description="Polar residues" evidence="1">
    <location>
        <begin position="92"/>
        <end position="107"/>
    </location>
</feature>
<feature type="compositionally biased region" description="Polar residues" evidence="1">
    <location>
        <begin position="160"/>
        <end position="174"/>
    </location>
</feature>
<organism evidence="2 3">
    <name type="scientific">Riccia sorocarpa</name>
    <dbReference type="NCBI Taxonomy" id="122646"/>
    <lineage>
        <taxon>Eukaryota</taxon>
        <taxon>Viridiplantae</taxon>
        <taxon>Streptophyta</taxon>
        <taxon>Embryophyta</taxon>
        <taxon>Marchantiophyta</taxon>
        <taxon>Marchantiopsida</taxon>
        <taxon>Marchantiidae</taxon>
        <taxon>Marchantiales</taxon>
        <taxon>Ricciaceae</taxon>
        <taxon>Riccia</taxon>
    </lineage>
</organism>
<sequence length="203" mass="21848">MADKSGESLNQRLLRDFKAAREKLLGTSRSQMTGLPAQERPGTDPVGQTIASSPGIQPRNLDLDMAEIQTGMEEDALAKPEEDSFPPLVPQPGSQPVQRIGKSSSASGVDGFTPVTRRRKAKEIVKTTGGNDVSNSNRFEGLEPEEQPDGMNIRDEGDTDQQGEPQLGRSTGSGKLTLPEDVAINDSQETGMKTEEERGGNKE</sequence>
<dbReference type="AlphaFoldDB" id="A0ABD3HZI5"/>
<comment type="caution">
    <text evidence="2">The sequence shown here is derived from an EMBL/GenBank/DDBJ whole genome shotgun (WGS) entry which is preliminary data.</text>
</comment>
<feature type="region of interest" description="Disordered" evidence="1">
    <location>
        <begin position="24"/>
        <end position="60"/>
    </location>
</feature>
<proteinExistence type="predicted"/>
<accession>A0ABD3HZI5</accession>
<protein>
    <submittedName>
        <fullName evidence="2">Uncharacterized protein</fullName>
    </submittedName>
</protein>
<feature type="compositionally biased region" description="Basic and acidic residues" evidence="1">
    <location>
        <begin position="192"/>
        <end position="203"/>
    </location>
</feature>
<evidence type="ECO:0000256" key="1">
    <source>
        <dbReference type="SAM" id="MobiDB-lite"/>
    </source>
</evidence>
<dbReference type="Proteomes" id="UP001633002">
    <property type="component" value="Unassembled WGS sequence"/>
</dbReference>
<name>A0ABD3HZI5_9MARC</name>
<evidence type="ECO:0000313" key="2">
    <source>
        <dbReference type="EMBL" id="KAL3696873.1"/>
    </source>
</evidence>
<feature type="compositionally biased region" description="Polar residues" evidence="1">
    <location>
        <begin position="128"/>
        <end position="138"/>
    </location>
</feature>
<gene>
    <name evidence="2" type="ORF">R1sor_010949</name>
</gene>
<dbReference type="EMBL" id="JBJQOH010000002">
    <property type="protein sequence ID" value="KAL3696873.1"/>
    <property type="molecule type" value="Genomic_DNA"/>
</dbReference>